<evidence type="ECO:0000256" key="4">
    <source>
        <dbReference type="ARBA" id="ARBA00022630"/>
    </source>
</evidence>
<dbReference type="EC" id="1.6.2.2" evidence="10"/>
<organism evidence="12 13">
    <name type="scientific">Cephalotrichum gorgonifer</name>
    <dbReference type="NCBI Taxonomy" id="2041049"/>
    <lineage>
        <taxon>Eukaryota</taxon>
        <taxon>Fungi</taxon>
        <taxon>Dikarya</taxon>
        <taxon>Ascomycota</taxon>
        <taxon>Pezizomycotina</taxon>
        <taxon>Sordariomycetes</taxon>
        <taxon>Hypocreomycetidae</taxon>
        <taxon>Microascales</taxon>
        <taxon>Microascaceae</taxon>
        <taxon>Cephalotrichum</taxon>
    </lineage>
</organism>
<dbReference type="PANTHER" id="PTHR19370">
    <property type="entry name" value="NADH-CYTOCHROME B5 REDUCTASE"/>
    <property type="match status" value="1"/>
</dbReference>
<dbReference type="AlphaFoldDB" id="A0AAE8N956"/>
<proteinExistence type="inferred from homology"/>
<feature type="binding site" evidence="9">
    <location>
        <position position="150"/>
    </location>
    <ligand>
        <name>FAD</name>
        <dbReference type="ChEBI" id="CHEBI:57692"/>
    </ligand>
</feature>
<protein>
    <recommendedName>
        <fullName evidence="10">NADH-cytochrome b5 reductase</fullName>
        <ecNumber evidence="10">1.6.2.2</ecNumber>
    </recommendedName>
</protein>
<dbReference type="InterPro" id="IPR001433">
    <property type="entry name" value="OxRdtase_FAD/NAD-bd"/>
</dbReference>
<feature type="binding site" evidence="9">
    <location>
        <position position="152"/>
    </location>
    <ligand>
        <name>FAD</name>
        <dbReference type="ChEBI" id="CHEBI:57692"/>
    </ligand>
</feature>
<dbReference type="Proteomes" id="UP001187682">
    <property type="component" value="Unassembled WGS sequence"/>
</dbReference>
<evidence type="ECO:0000259" key="11">
    <source>
        <dbReference type="PROSITE" id="PS51384"/>
    </source>
</evidence>
<gene>
    <name evidence="12" type="ORF">DNG_10252</name>
</gene>
<reference evidence="12" key="1">
    <citation type="submission" date="2018-03" db="EMBL/GenBank/DDBJ databases">
        <authorList>
            <person name="Guldener U."/>
        </authorList>
    </citation>
    <scope>NUCLEOTIDE SEQUENCE</scope>
</reference>
<dbReference type="PANTHER" id="PTHR19370:SF101">
    <property type="entry name" value="NADH-CYTOCHROME B5 REDUCTASE"/>
    <property type="match status" value="1"/>
</dbReference>
<evidence type="ECO:0000256" key="2">
    <source>
        <dbReference type="ARBA" id="ARBA00004572"/>
    </source>
</evidence>
<dbReference type="Pfam" id="PF00175">
    <property type="entry name" value="NAD_binding_1"/>
    <property type="match status" value="1"/>
</dbReference>
<dbReference type="Gene3D" id="3.40.50.80">
    <property type="entry name" value="Nucleotide-binding domain of ferredoxin-NADP reductase (FNR) module"/>
    <property type="match status" value="1"/>
</dbReference>
<dbReference type="Gene3D" id="2.40.30.10">
    <property type="entry name" value="Translation factors"/>
    <property type="match status" value="1"/>
</dbReference>
<evidence type="ECO:0000256" key="7">
    <source>
        <dbReference type="ARBA" id="ARBA00023027"/>
    </source>
</evidence>
<evidence type="ECO:0000256" key="8">
    <source>
        <dbReference type="ARBA" id="ARBA00023136"/>
    </source>
</evidence>
<dbReference type="SUPFAM" id="SSF63380">
    <property type="entry name" value="Riboflavin synthase domain-like"/>
    <property type="match status" value="1"/>
</dbReference>
<keyword evidence="7 10" id="KW-0520">NAD</keyword>
<comment type="cofactor">
    <cofactor evidence="1 9 10">
        <name>FAD</name>
        <dbReference type="ChEBI" id="CHEBI:57692"/>
    </cofactor>
</comment>
<dbReference type="InterPro" id="IPR001709">
    <property type="entry name" value="Flavoprot_Pyr_Nucl_cyt_Rdtase"/>
</dbReference>
<dbReference type="PRINTS" id="PR00406">
    <property type="entry name" value="CYTB5RDTASE"/>
</dbReference>
<keyword evidence="4 9" id="KW-0285">Flavoprotein</keyword>
<dbReference type="InterPro" id="IPR008333">
    <property type="entry name" value="Cbr1-like_FAD-bd_dom"/>
</dbReference>
<comment type="catalytic activity">
    <reaction evidence="10">
        <text>2 Fe(III)-[cytochrome b5] + NADH = 2 Fe(II)-[cytochrome b5] + NAD(+) + H(+)</text>
        <dbReference type="Rhea" id="RHEA:46680"/>
        <dbReference type="Rhea" id="RHEA-COMP:10438"/>
        <dbReference type="Rhea" id="RHEA-COMP:10439"/>
        <dbReference type="ChEBI" id="CHEBI:15378"/>
        <dbReference type="ChEBI" id="CHEBI:29033"/>
        <dbReference type="ChEBI" id="CHEBI:29034"/>
        <dbReference type="ChEBI" id="CHEBI:57540"/>
        <dbReference type="ChEBI" id="CHEBI:57945"/>
        <dbReference type="EC" id="1.6.2.2"/>
    </reaction>
</comment>
<feature type="binding site" evidence="9">
    <location>
        <position position="125"/>
    </location>
    <ligand>
        <name>FAD</name>
        <dbReference type="ChEBI" id="CHEBI:57692"/>
    </ligand>
</feature>
<comment type="similarity">
    <text evidence="3 10">Belongs to the flavoprotein pyridine nucleotide cytochrome reductase family.</text>
</comment>
<dbReference type="FunFam" id="3.40.50.80:FF:000009">
    <property type="entry name" value="NADH-cytochrome b5 reductase"/>
    <property type="match status" value="1"/>
</dbReference>
<evidence type="ECO:0000256" key="3">
    <source>
        <dbReference type="ARBA" id="ARBA00006105"/>
    </source>
</evidence>
<evidence type="ECO:0000256" key="5">
    <source>
        <dbReference type="ARBA" id="ARBA00022827"/>
    </source>
</evidence>
<evidence type="ECO:0000313" key="12">
    <source>
        <dbReference type="EMBL" id="SPO07557.1"/>
    </source>
</evidence>
<keyword evidence="13" id="KW-1185">Reference proteome</keyword>
<keyword evidence="5 9" id="KW-0274">FAD</keyword>
<dbReference type="GO" id="GO:0090524">
    <property type="term" value="F:cytochrome-b5 reductase activity, acting on NADH"/>
    <property type="evidence" value="ECO:0007669"/>
    <property type="project" value="UniProtKB-EC"/>
</dbReference>
<feature type="binding site" evidence="9">
    <location>
        <position position="126"/>
    </location>
    <ligand>
        <name>FAD</name>
        <dbReference type="ChEBI" id="CHEBI:57692"/>
    </ligand>
</feature>
<evidence type="ECO:0000313" key="13">
    <source>
        <dbReference type="Proteomes" id="UP001187682"/>
    </source>
</evidence>
<feature type="domain" description="FAD-binding FR-type" evidence="11">
    <location>
        <begin position="71"/>
        <end position="177"/>
    </location>
</feature>
<dbReference type="InterPro" id="IPR017938">
    <property type="entry name" value="Riboflavin_synthase-like_b-brl"/>
</dbReference>
<feature type="binding site" evidence="9">
    <location>
        <position position="144"/>
    </location>
    <ligand>
        <name>FAD</name>
        <dbReference type="ChEBI" id="CHEBI:57692"/>
    </ligand>
</feature>
<feature type="binding site" evidence="9">
    <location>
        <position position="193"/>
    </location>
    <ligand>
        <name>FAD</name>
        <dbReference type="ChEBI" id="CHEBI:57692"/>
    </ligand>
</feature>
<dbReference type="InterPro" id="IPR039261">
    <property type="entry name" value="FNR_nucleotide-bd"/>
</dbReference>
<evidence type="ECO:0000256" key="1">
    <source>
        <dbReference type="ARBA" id="ARBA00001974"/>
    </source>
</evidence>
<feature type="binding site" evidence="9">
    <location>
        <position position="127"/>
    </location>
    <ligand>
        <name>FAD</name>
        <dbReference type="ChEBI" id="CHEBI:57692"/>
    </ligand>
</feature>
<dbReference type="InterPro" id="IPR001834">
    <property type="entry name" value="CBR-like"/>
</dbReference>
<comment type="caution">
    <text evidence="12">The sequence shown here is derived from an EMBL/GenBank/DDBJ whole genome shotgun (WGS) entry which is preliminary data.</text>
</comment>
<dbReference type="PROSITE" id="PS51384">
    <property type="entry name" value="FAD_FR"/>
    <property type="match status" value="1"/>
</dbReference>
<dbReference type="SUPFAM" id="SSF52343">
    <property type="entry name" value="Ferredoxin reductase-like, C-terminal NADP-linked domain"/>
    <property type="match status" value="1"/>
</dbReference>
<accession>A0AAE8N956</accession>
<evidence type="ECO:0000256" key="10">
    <source>
        <dbReference type="RuleBase" id="RU361226"/>
    </source>
</evidence>
<comment type="subcellular location">
    <subcellularLocation>
        <location evidence="2">Mitochondrion outer membrane</location>
        <topology evidence="2">Single-pass membrane protein</topology>
    </subcellularLocation>
</comment>
<dbReference type="Pfam" id="PF00970">
    <property type="entry name" value="FAD_binding_6"/>
    <property type="match status" value="1"/>
</dbReference>
<evidence type="ECO:0000256" key="9">
    <source>
        <dbReference type="PIRSR" id="PIRSR601834-1"/>
    </source>
</evidence>
<evidence type="ECO:0000256" key="6">
    <source>
        <dbReference type="ARBA" id="ARBA00023002"/>
    </source>
</evidence>
<sequence>MASYGFLRAPTAATLGSFALAGLGLTVYRKSLFAVASAEAPGSQSQEVSETADPPNMIRAGASSRVFSSGVSMVSLRLKSSEDINHSVKLLRFEFPESDAISGLSLTSSVLTLTWPRGNLFPVLRPYTPVSRLDEAGHLDLMVKRYPGGKASTYLHSLEPGQSLRFVAALKGYPWIPNKYSHVALIAGGAGITPIYQLIQGIFRNPDDTTSVTLVVGVNSDRDVILKEKLDGIKEKFPDRLKIVYTVSKPAPGSPFRKGYVTEEVLRDALGGAAKENTKVFVCGPPAMEASLLGTRGWSGGTPGILQQLGYKSDQIHNF</sequence>
<dbReference type="GO" id="GO:0005741">
    <property type="term" value="C:mitochondrial outer membrane"/>
    <property type="evidence" value="ECO:0007669"/>
    <property type="project" value="UniProtKB-SubCell"/>
</dbReference>
<dbReference type="EMBL" id="ONZQ02000021">
    <property type="protein sequence ID" value="SPO07557.1"/>
    <property type="molecule type" value="Genomic_DNA"/>
</dbReference>
<keyword evidence="8" id="KW-0472">Membrane</keyword>
<dbReference type="CDD" id="cd06183">
    <property type="entry name" value="cyt_b5_reduct_like"/>
    <property type="match status" value="1"/>
</dbReference>
<dbReference type="InterPro" id="IPR017927">
    <property type="entry name" value="FAD-bd_FR_type"/>
</dbReference>
<keyword evidence="6 10" id="KW-0560">Oxidoreductase</keyword>
<dbReference type="PRINTS" id="PR00371">
    <property type="entry name" value="FPNCR"/>
</dbReference>
<name>A0AAE8N956_9PEZI</name>
<dbReference type="GO" id="GO:0006696">
    <property type="term" value="P:ergosterol biosynthetic process"/>
    <property type="evidence" value="ECO:0007669"/>
    <property type="project" value="TreeGrafter"/>
</dbReference>